<protein>
    <submittedName>
        <fullName evidence="2">SAM-dependent methyltransferase</fullName>
    </submittedName>
</protein>
<dbReference type="AlphaFoldDB" id="A0ABD5VFA2"/>
<dbReference type="InterPro" id="IPR029063">
    <property type="entry name" value="SAM-dependent_MTases_sf"/>
</dbReference>
<name>A0ABD5VFA2_9EURY</name>
<dbReference type="RefSeq" id="WP_336350972.1">
    <property type="nucleotide sequence ID" value="NZ_JAZAQL010000002.1"/>
</dbReference>
<dbReference type="SUPFAM" id="SSF46785">
    <property type="entry name" value="Winged helix' DNA-binding domain"/>
    <property type="match status" value="1"/>
</dbReference>
<dbReference type="SUPFAM" id="SSF53335">
    <property type="entry name" value="S-adenosyl-L-methionine-dependent methyltransferases"/>
    <property type="match status" value="1"/>
</dbReference>
<organism evidence="2 3">
    <name type="scientific">Halorubellus litoreus</name>
    <dbReference type="NCBI Taxonomy" id="755308"/>
    <lineage>
        <taxon>Archaea</taxon>
        <taxon>Methanobacteriati</taxon>
        <taxon>Methanobacteriota</taxon>
        <taxon>Stenosarchaea group</taxon>
        <taxon>Halobacteria</taxon>
        <taxon>Halobacteriales</taxon>
        <taxon>Halorubellaceae</taxon>
        <taxon>Halorubellus</taxon>
    </lineage>
</organism>
<keyword evidence="3" id="KW-1185">Reference proteome</keyword>
<dbReference type="InterPro" id="IPR036390">
    <property type="entry name" value="WH_DNA-bd_sf"/>
</dbReference>
<dbReference type="InterPro" id="IPR036388">
    <property type="entry name" value="WH-like_DNA-bd_sf"/>
</dbReference>
<proteinExistence type="predicted"/>
<dbReference type="GO" id="GO:0008168">
    <property type="term" value="F:methyltransferase activity"/>
    <property type="evidence" value="ECO:0007669"/>
    <property type="project" value="UniProtKB-KW"/>
</dbReference>
<feature type="compositionally biased region" description="Basic and acidic residues" evidence="1">
    <location>
        <begin position="272"/>
        <end position="283"/>
    </location>
</feature>
<keyword evidence="2" id="KW-0489">Methyltransferase</keyword>
<comment type="caution">
    <text evidence="2">The sequence shown here is derived from an EMBL/GenBank/DDBJ whole genome shotgun (WGS) entry which is preliminary data.</text>
</comment>
<evidence type="ECO:0000313" key="3">
    <source>
        <dbReference type="Proteomes" id="UP001596395"/>
    </source>
</evidence>
<feature type="region of interest" description="Disordered" evidence="1">
    <location>
        <begin position="108"/>
        <end position="135"/>
    </location>
</feature>
<keyword evidence="2" id="KW-0808">Transferase</keyword>
<accession>A0ABD5VFA2</accession>
<evidence type="ECO:0000313" key="2">
    <source>
        <dbReference type="EMBL" id="MFC6954030.1"/>
    </source>
</evidence>
<feature type="compositionally biased region" description="Basic and acidic residues" evidence="1">
    <location>
        <begin position="116"/>
        <end position="127"/>
    </location>
</feature>
<reference evidence="2 3" key="1">
    <citation type="journal article" date="2019" name="Int. J. Syst. Evol. Microbiol.">
        <title>The Global Catalogue of Microorganisms (GCM) 10K type strain sequencing project: providing services to taxonomists for standard genome sequencing and annotation.</title>
        <authorList>
            <consortium name="The Broad Institute Genomics Platform"/>
            <consortium name="The Broad Institute Genome Sequencing Center for Infectious Disease"/>
            <person name="Wu L."/>
            <person name="Ma J."/>
        </authorList>
    </citation>
    <scope>NUCLEOTIDE SEQUENCE [LARGE SCALE GENOMIC DNA]</scope>
    <source>
        <strain evidence="2 3">GX26</strain>
    </source>
</reference>
<sequence>MNDDARDRLATVAALRAARETGALDALLDDADTPSDVAARTDLDDRAASVLVDVLADRGFFDVVDGAYEPTNRALGLLTKTDLRSIGTTPQDIDRFGAYAALPETLTEDDPVAAARDARSDDHERNRLGARQATPDAAVSAAVSAAQRAAPGATSVVDVGGSPGKHATEFGARGHDVTLRDTPARIDAARPLLEPRNVDLDTGPLSDPLPTTDLVFATDLTPRLDDDAIDAFASSAHDALVPSADPTDTDTDATDRPPASERALVLVEHLQDRSPRTPTRRLDALATGHPGNHRTEDDLQTALETAGFQAVDVHAVPGLDAHAVVATPRRT</sequence>
<gene>
    <name evidence="2" type="ORF">ACFQGB_14265</name>
</gene>
<evidence type="ECO:0000256" key="1">
    <source>
        <dbReference type="SAM" id="MobiDB-lite"/>
    </source>
</evidence>
<dbReference type="Proteomes" id="UP001596395">
    <property type="component" value="Unassembled WGS sequence"/>
</dbReference>
<dbReference type="GO" id="GO:0032259">
    <property type="term" value="P:methylation"/>
    <property type="evidence" value="ECO:0007669"/>
    <property type="project" value="UniProtKB-KW"/>
</dbReference>
<dbReference type="Gene3D" id="3.40.50.150">
    <property type="entry name" value="Vaccinia Virus protein VP39"/>
    <property type="match status" value="1"/>
</dbReference>
<dbReference type="Gene3D" id="1.10.10.10">
    <property type="entry name" value="Winged helix-like DNA-binding domain superfamily/Winged helix DNA-binding domain"/>
    <property type="match status" value="1"/>
</dbReference>
<feature type="region of interest" description="Disordered" evidence="1">
    <location>
        <begin position="272"/>
        <end position="294"/>
    </location>
</feature>
<dbReference type="EMBL" id="JBHSXN010000002">
    <property type="protein sequence ID" value="MFC6954030.1"/>
    <property type="molecule type" value="Genomic_DNA"/>
</dbReference>